<proteinExistence type="predicted"/>
<dbReference type="PANTHER" id="PTHR36766:SF61">
    <property type="entry name" value="NB-ARC DOMAIN DISEASE RESISTANCE PROTEIN"/>
    <property type="match status" value="1"/>
</dbReference>
<dbReference type="EMBL" id="JAAGAX010000003">
    <property type="protein sequence ID" value="KAF2320989.1"/>
    <property type="molecule type" value="Genomic_DNA"/>
</dbReference>
<feature type="domain" description="NB-ARC" evidence="2">
    <location>
        <begin position="57"/>
        <end position="118"/>
    </location>
</feature>
<sequence length="144" mass="16117">MADIVLSPVLQVIFDRLASPILQALGDRWDLKITSRITASLINGTSSSEESRRPSEDQKAWDKLKPLFMGGICGSKIIITTRNKKVAFATTSPTYPYYLKELDEDDCWKLFNHQAFPQGEEIKYQNLVPIGKEITKKCGGVPLA</sequence>
<dbReference type="GO" id="GO:0006952">
    <property type="term" value="P:defense response"/>
    <property type="evidence" value="ECO:0007669"/>
    <property type="project" value="UniProtKB-KW"/>
</dbReference>
<gene>
    <name evidence="3" type="ORF">GH714_032436</name>
</gene>
<dbReference type="PANTHER" id="PTHR36766">
    <property type="entry name" value="PLANT BROAD-SPECTRUM MILDEW RESISTANCE PROTEIN RPW8"/>
    <property type="match status" value="1"/>
</dbReference>
<dbReference type="Proteomes" id="UP000467840">
    <property type="component" value="Chromosome 10"/>
</dbReference>
<dbReference type="Pfam" id="PF00931">
    <property type="entry name" value="NB-ARC"/>
    <property type="match status" value="1"/>
</dbReference>
<protein>
    <recommendedName>
        <fullName evidence="2">NB-ARC domain-containing protein</fullName>
    </recommendedName>
</protein>
<accession>A0A6A6N9U9</accession>
<evidence type="ECO:0000313" key="4">
    <source>
        <dbReference type="Proteomes" id="UP000467840"/>
    </source>
</evidence>
<dbReference type="SUPFAM" id="SSF52540">
    <property type="entry name" value="P-loop containing nucleoside triphosphate hydrolases"/>
    <property type="match status" value="1"/>
</dbReference>
<evidence type="ECO:0000313" key="3">
    <source>
        <dbReference type="EMBL" id="KAF2320989.1"/>
    </source>
</evidence>
<evidence type="ECO:0000259" key="2">
    <source>
        <dbReference type="Pfam" id="PF00931"/>
    </source>
</evidence>
<dbReference type="GO" id="GO:0043531">
    <property type="term" value="F:ADP binding"/>
    <property type="evidence" value="ECO:0007669"/>
    <property type="project" value="InterPro"/>
</dbReference>
<dbReference type="AlphaFoldDB" id="A0A6A6N9U9"/>
<dbReference type="InterPro" id="IPR027417">
    <property type="entry name" value="P-loop_NTPase"/>
</dbReference>
<keyword evidence="1" id="KW-0611">Plant defense</keyword>
<organism evidence="3 4">
    <name type="scientific">Hevea brasiliensis</name>
    <name type="common">Para rubber tree</name>
    <name type="synonym">Siphonia brasiliensis</name>
    <dbReference type="NCBI Taxonomy" id="3981"/>
    <lineage>
        <taxon>Eukaryota</taxon>
        <taxon>Viridiplantae</taxon>
        <taxon>Streptophyta</taxon>
        <taxon>Embryophyta</taxon>
        <taxon>Tracheophyta</taxon>
        <taxon>Spermatophyta</taxon>
        <taxon>Magnoliopsida</taxon>
        <taxon>eudicotyledons</taxon>
        <taxon>Gunneridae</taxon>
        <taxon>Pentapetalae</taxon>
        <taxon>rosids</taxon>
        <taxon>fabids</taxon>
        <taxon>Malpighiales</taxon>
        <taxon>Euphorbiaceae</taxon>
        <taxon>Crotonoideae</taxon>
        <taxon>Micrandreae</taxon>
        <taxon>Hevea</taxon>
    </lineage>
</organism>
<evidence type="ECO:0000256" key="1">
    <source>
        <dbReference type="ARBA" id="ARBA00022821"/>
    </source>
</evidence>
<dbReference type="Gene3D" id="1.10.8.430">
    <property type="entry name" value="Helical domain of apoptotic protease-activating factors"/>
    <property type="match status" value="1"/>
</dbReference>
<keyword evidence="4" id="KW-1185">Reference proteome</keyword>
<dbReference type="InterPro" id="IPR042197">
    <property type="entry name" value="Apaf_helical"/>
</dbReference>
<comment type="caution">
    <text evidence="3">The sequence shown here is derived from an EMBL/GenBank/DDBJ whole genome shotgun (WGS) entry which is preliminary data.</text>
</comment>
<dbReference type="InterPro" id="IPR002182">
    <property type="entry name" value="NB-ARC"/>
</dbReference>
<name>A0A6A6N9U9_HEVBR</name>
<reference evidence="3 4" key="1">
    <citation type="journal article" date="2020" name="Mol. Plant">
        <title>The Chromosome-Based Rubber Tree Genome Provides New Insights into Spurge Genome Evolution and Rubber Biosynthesis.</title>
        <authorList>
            <person name="Liu J."/>
            <person name="Shi C."/>
            <person name="Shi C.C."/>
            <person name="Li W."/>
            <person name="Zhang Q.J."/>
            <person name="Zhang Y."/>
            <person name="Li K."/>
            <person name="Lu H.F."/>
            <person name="Shi C."/>
            <person name="Zhu S.T."/>
            <person name="Xiao Z.Y."/>
            <person name="Nan H."/>
            <person name="Yue Y."/>
            <person name="Zhu X.G."/>
            <person name="Wu Y."/>
            <person name="Hong X.N."/>
            <person name="Fan G.Y."/>
            <person name="Tong Y."/>
            <person name="Zhang D."/>
            <person name="Mao C.L."/>
            <person name="Liu Y.L."/>
            <person name="Hao S.J."/>
            <person name="Liu W.Q."/>
            <person name="Lv M.Q."/>
            <person name="Zhang H.B."/>
            <person name="Liu Y."/>
            <person name="Hu-Tang G.R."/>
            <person name="Wang J.P."/>
            <person name="Wang J.H."/>
            <person name="Sun Y.H."/>
            <person name="Ni S.B."/>
            <person name="Chen W.B."/>
            <person name="Zhang X.C."/>
            <person name="Jiao Y.N."/>
            <person name="Eichler E.E."/>
            <person name="Li G.H."/>
            <person name="Liu X."/>
            <person name="Gao L.Z."/>
        </authorList>
    </citation>
    <scope>NUCLEOTIDE SEQUENCE [LARGE SCALE GENOMIC DNA]</scope>
    <source>
        <strain evidence="4">cv. GT1</strain>
        <tissue evidence="3">Leaf</tissue>
    </source>
</reference>